<dbReference type="InterPro" id="IPR037914">
    <property type="entry name" value="SpoVT-AbrB_sf"/>
</dbReference>
<comment type="caution">
    <text evidence="2">The sequence shown here is derived from an EMBL/GenBank/DDBJ whole genome shotgun (WGS) entry which is preliminary data.</text>
</comment>
<sequence>MHTTKLTKVGNSTGITIPRDVLAEAHLDRGDEVTLSVRDGRIEIAKSDDTYSKAMDAGRAFSTRYRRAMAVLAK</sequence>
<feature type="domain" description="SpoVT-AbrB" evidence="1">
    <location>
        <begin position="7"/>
        <end position="52"/>
    </location>
</feature>
<proteinExistence type="predicted"/>
<organism evidence="2 3">
    <name type="scientific">Nitrospirillum amazonense</name>
    <dbReference type="NCBI Taxonomy" id="28077"/>
    <lineage>
        <taxon>Bacteria</taxon>
        <taxon>Pseudomonadati</taxon>
        <taxon>Pseudomonadota</taxon>
        <taxon>Alphaproteobacteria</taxon>
        <taxon>Rhodospirillales</taxon>
        <taxon>Azospirillaceae</taxon>
        <taxon>Nitrospirillum</taxon>
    </lineage>
</organism>
<dbReference type="Pfam" id="PF04014">
    <property type="entry name" value="MazE_antitoxin"/>
    <property type="match status" value="1"/>
</dbReference>
<protein>
    <submittedName>
        <fullName evidence="2">Putative addiction module antidote</fullName>
    </submittedName>
</protein>
<dbReference type="EMBL" id="VITN01000012">
    <property type="protein sequence ID" value="TWB16919.1"/>
    <property type="molecule type" value="Genomic_DNA"/>
</dbReference>
<accession>A0A560F5M4</accession>
<reference evidence="2 3" key="1">
    <citation type="submission" date="2019-06" db="EMBL/GenBank/DDBJ databases">
        <title>Genomic Encyclopedia of Type Strains, Phase IV (KMG-V): Genome sequencing to study the core and pangenomes of soil and plant-associated prokaryotes.</title>
        <authorList>
            <person name="Whitman W."/>
        </authorList>
    </citation>
    <scope>NUCLEOTIDE SEQUENCE [LARGE SCALE GENOMIC DNA]</scope>
    <source>
        <strain evidence="2 3">BR 11880</strain>
    </source>
</reference>
<dbReference type="Gene3D" id="2.10.260.10">
    <property type="match status" value="1"/>
</dbReference>
<evidence type="ECO:0000313" key="3">
    <source>
        <dbReference type="Proteomes" id="UP000319859"/>
    </source>
</evidence>
<name>A0A560F5M4_9PROT</name>
<dbReference type="InterPro" id="IPR007159">
    <property type="entry name" value="SpoVT-AbrB_dom"/>
</dbReference>
<dbReference type="AlphaFoldDB" id="A0A560F5M4"/>
<evidence type="ECO:0000259" key="1">
    <source>
        <dbReference type="SMART" id="SM00966"/>
    </source>
</evidence>
<dbReference type="SMART" id="SM00966">
    <property type="entry name" value="SpoVT_AbrB"/>
    <property type="match status" value="1"/>
</dbReference>
<dbReference type="SUPFAM" id="SSF89447">
    <property type="entry name" value="AbrB/MazE/MraZ-like"/>
    <property type="match status" value="1"/>
</dbReference>
<dbReference type="OrthoDB" id="5459182at2"/>
<evidence type="ECO:0000313" key="2">
    <source>
        <dbReference type="EMBL" id="TWB16919.1"/>
    </source>
</evidence>
<dbReference type="GO" id="GO:0003677">
    <property type="term" value="F:DNA binding"/>
    <property type="evidence" value="ECO:0007669"/>
    <property type="project" value="InterPro"/>
</dbReference>
<dbReference type="Proteomes" id="UP000319859">
    <property type="component" value="Unassembled WGS sequence"/>
</dbReference>
<gene>
    <name evidence="2" type="ORF">FBZ89_11276</name>
</gene>
<dbReference type="RefSeq" id="WP_145751366.1">
    <property type="nucleotide sequence ID" value="NZ_VITN01000012.1"/>
</dbReference>